<dbReference type="InterPro" id="IPR022776">
    <property type="entry name" value="TRM13/UPF0224_CHHC_Znf_dom"/>
</dbReference>
<name>T1H2L7_MEGSC</name>
<evidence type="ECO:0000256" key="1">
    <source>
        <dbReference type="ARBA" id="ARBA00022723"/>
    </source>
</evidence>
<dbReference type="PROSITE" id="PS51800">
    <property type="entry name" value="ZF_CHHC_U11_48K"/>
    <property type="match status" value="1"/>
</dbReference>
<keyword evidence="1" id="KW-0479">Metal-binding</keyword>
<dbReference type="STRING" id="36166.T1H2L7"/>
<evidence type="ECO:0000313" key="6">
    <source>
        <dbReference type="EnsemblMetazoa" id="MESCA010467-PA"/>
    </source>
</evidence>
<dbReference type="AlphaFoldDB" id="T1H2L7"/>
<dbReference type="Proteomes" id="UP000015102">
    <property type="component" value="Unassembled WGS sequence"/>
</dbReference>
<feature type="region of interest" description="Disordered" evidence="4">
    <location>
        <begin position="251"/>
        <end position="291"/>
    </location>
</feature>
<dbReference type="SUPFAM" id="SSF57667">
    <property type="entry name" value="beta-beta-alpha zinc fingers"/>
    <property type="match status" value="1"/>
</dbReference>
<feature type="compositionally biased region" description="Basic and acidic residues" evidence="4">
    <location>
        <begin position="266"/>
        <end position="285"/>
    </location>
</feature>
<feature type="compositionally biased region" description="Basic and acidic residues" evidence="4">
    <location>
        <begin position="33"/>
        <end position="61"/>
    </location>
</feature>
<evidence type="ECO:0000256" key="2">
    <source>
        <dbReference type="ARBA" id="ARBA00022771"/>
    </source>
</evidence>
<feature type="region of interest" description="Disordered" evidence="4">
    <location>
        <begin position="33"/>
        <end position="141"/>
    </location>
</feature>
<reference evidence="7" key="1">
    <citation type="submission" date="2013-02" db="EMBL/GenBank/DDBJ databases">
        <authorList>
            <person name="Hughes D."/>
        </authorList>
    </citation>
    <scope>NUCLEOTIDE SEQUENCE</scope>
    <source>
        <strain>Durham</strain>
        <strain evidence="7">NC isolate 2 -- Noor lab</strain>
    </source>
</reference>
<keyword evidence="7" id="KW-1185">Reference proteome</keyword>
<evidence type="ECO:0000256" key="3">
    <source>
        <dbReference type="ARBA" id="ARBA00022833"/>
    </source>
</evidence>
<dbReference type="HOGENOM" id="CLU_958364_0_0_1"/>
<organism evidence="6 7">
    <name type="scientific">Megaselia scalaris</name>
    <name type="common">Humpbacked fly</name>
    <name type="synonym">Phora scalaris</name>
    <dbReference type="NCBI Taxonomy" id="36166"/>
    <lineage>
        <taxon>Eukaryota</taxon>
        <taxon>Metazoa</taxon>
        <taxon>Ecdysozoa</taxon>
        <taxon>Arthropoda</taxon>
        <taxon>Hexapoda</taxon>
        <taxon>Insecta</taxon>
        <taxon>Pterygota</taxon>
        <taxon>Neoptera</taxon>
        <taxon>Endopterygota</taxon>
        <taxon>Diptera</taxon>
        <taxon>Brachycera</taxon>
        <taxon>Muscomorpha</taxon>
        <taxon>Platypezoidea</taxon>
        <taxon>Phoridae</taxon>
        <taxon>Megaseliini</taxon>
        <taxon>Megaselia</taxon>
    </lineage>
</organism>
<accession>T1H2L7</accession>
<keyword evidence="2" id="KW-0863">Zinc-finger</keyword>
<proteinExistence type="predicted"/>
<evidence type="ECO:0000256" key="4">
    <source>
        <dbReference type="SAM" id="MobiDB-lite"/>
    </source>
</evidence>
<dbReference type="EnsemblMetazoa" id="MESCA010467-RA">
    <property type="protein sequence ID" value="MESCA010467-PA"/>
    <property type="gene ID" value="MESCA010467"/>
</dbReference>
<feature type="domain" description="CHHC U11-48K-type" evidence="5">
    <location>
        <begin position="158"/>
        <end position="185"/>
    </location>
</feature>
<protein>
    <recommendedName>
        <fullName evidence="5">CHHC U11-48K-type domain-containing protein</fullName>
    </recommendedName>
</protein>
<keyword evidence="3" id="KW-0862">Zinc</keyword>
<feature type="compositionally biased region" description="Basic and acidic residues" evidence="4">
    <location>
        <begin position="73"/>
        <end position="100"/>
    </location>
</feature>
<dbReference type="GO" id="GO:0008270">
    <property type="term" value="F:zinc ion binding"/>
    <property type="evidence" value="ECO:0007669"/>
    <property type="project" value="UniProtKB-KW"/>
</dbReference>
<evidence type="ECO:0000313" key="7">
    <source>
        <dbReference type="Proteomes" id="UP000015102"/>
    </source>
</evidence>
<dbReference type="InterPro" id="IPR036236">
    <property type="entry name" value="Znf_C2H2_sf"/>
</dbReference>
<evidence type="ECO:0000259" key="5">
    <source>
        <dbReference type="PROSITE" id="PS51800"/>
    </source>
</evidence>
<reference evidence="6" key="2">
    <citation type="submission" date="2015-06" db="UniProtKB">
        <authorList>
            <consortium name="EnsemblMetazoa"/>
        </authorList>
    </citation>
    <scope>IDENTIFICATION</scope>
</reference>
<dbReference type="EMBL" id="CAQQ02098354">
    <property type="status" value="NOT_ANNOTATED_CDS"/>
    <property type="molecule type" value="Genomic_DNA"/>
</dbReference>
<dbReference type="EMBL" id="CAQQ02098355">
    <property type="status" value="NOT_ANNOTATED_CDS"/>
    <property type="molecule type" value="Genomic_DNA"/>
</dbReference>
<sequence>MESLRDTNIDSDHILGYSLSCWIYERPYEPRKRYEDDRDHYYEDRHRRETEYPPAYDDRRHASSRRSRSPAPRYDRERDRSRDREETKKSEYEIEYDPKTRTFQGPSVKGSGPQPAYVAAKSMPIPKSSDYDDKPKRRKARKGPIANYMDPDIYPNEKVICPYNNAHIVQRKRLQGHLLYCRKKFPNPNLKICPLNVLHVVKEEELEKNTDTALDFSYKTTLNVTTKPQNAVSRTANKTCKMSRYYAEYVPPPSRRSYDRSPPPYLRDRERERDRVREYESSSRRYERRSR</sequence>
<dbReference type="Pfam" id="PF05253">
    <property type="entry name" value="zf-U11-48K"/>
    <property type="match status" value="1"/>
</dbReference>
<dbReference type="EMBL" id="CAQQ02098353">
    <property type="status" value="NOT_ANNOTATED_CDS"/>
    <property type="molecule type" value="Genomic_DNA"/>
</dbReference>